<protein>
    <submittedName>
        <fullName evidence="1">Uncharacterized protein</fullName>
    </submittedName>
</protein>
<keyword evidence="2" id="KW-1185">Reference proteome</keyword>
<proteinExistence type="predicted"/>
<organism evidence="1 2">
    <name type="scientific">Nesidiocoris tenuis</name>
    <dbReference type="NCBI Taxonomy" id="355587"/>
    <lineage>
        <taxon>Eukaryota</taxon>
        <taxon>Metazoa</taxon>
        <taxon>Ecdysozoa</taxon>
        <taxon>Arthropoda</taxon>
        <taxon>Hexapoda</taxon>
        <taxon>Insecta</taxon>
        <taxon>Pterygota</taxon>
        <taxon>Neoptera</taxon>
        <taxon>Paraneoptera</taxon>
        <taxon>Hemiptera</taxon>
        <taxon>Heteroptera</taxon>
        <taxon>Panheteroptera</taxon>
        <taxon>Cimicomorpha</taxon>
        <taxon>Miridae</taxon>
        <taxon>Dicyphina</taxon>
        <taxon>Nesidiocoris</taxon>
    </lineage>
</organism>
<evidence type="ECO:0000313" key="2">
    <source>
        <dbReference type="Proteomes" id="UP000479000"/>
    </source>
</evidence>
<gene>
    <name evidence="1" type="ORF">NTEN_LOCUS23567</name>
</gene>
<dbReference type="Proteomes" id="UP000479000">
    <property type="component" value="Unassembled WGS sequence"/>
</dbReference>
<reference evidence="1 2" key="1">
    <citation type="submission" date="2020-02" db="EMBL/GenBank/DDBJ databases">
        <authorList>
            <person name="Ferguson B K."/>
        </authorList>
    </citation>
    <scope>NUCLEOTIDE SEQUENCE [LARGE SCALE GENOMIC DNA]</scope>
</reference>
<accession>A0A6H5HSY4</accession>
<evidence type="ECO:0000313" key="1">
    <source>
        <dbReference type="EMBL" id="CAB0019938.1"/>
    </source>
</evidence>
<dbReference type="AlphaFoldDB" id="A0A6H5HSY4"/>
<dbReference type="EMBL" id="CADCXU010034706">
    <property type="protein sequence ID" value="CAB0019938.1"/>
    <property type="molecule type" value="Genomic_DNA"/>
</dbReference>
<sequence length="98" mass="11401">MKQKLKLIIEIEVKLTMKPKLQLIIEIEVNLKMKQKLKLIIEIEVKLTMKQKLKLIGCECYLRCSLGEVSSPKNDSRFACFRQISSELMHIPELLSAE</sequence>
<name>A0A6H5HSY4_9HEMI</name>